<dbReference type="Gene3D" id="3.80.10.10">
    <property type="entry name" value="Ribonuclease Inhibitor"/>
    <property type="match status" value="1"/>
</dbReference>
<evidence type="ECO:0000313" key="2">
    <source>
        <dbReference type="Proteomes" id="UP001212841"/>
    </source>
</evidence>
<evidence type="ECO:0000313" key="1">
    <source>
        <dbReference type="EMBL" id="KAJ3052871.1"/>
    </source>
</evidence>
<dbReference type="EMBL" id="JADGJD010000258">
    <property type="protein sequence ID" value="KAJ3052871.1"/>
    <property type="molecule type" value="Genomic_DNA"/>
</dbReference>
<reference evidence="1" key="1">
    <citation type="submission" date="2020-05" db="EMBL/GenBank/DDBJ databases">
        <title>Phylogenomic resolution of chytrid fungi.</title>
        <authorList>
            <person name="Stajich J.E."/>
            <person name="Amses K."/>
            <person name="Simmons R."/>
            <person name="Seto K."/>
            <person name="Myers J."/>
            <person name="Bonds A."/>
            <person name="Quandt C.A."/>
            <person name="Barry K."/>
            <person name="Liu P."/>
            <person name="Grigoriev I."/>
            <person name="Longcore J.E."/>
            <person name="James T.Y."/>
        </authorList>
    </citation>
    <scope>NUCLEOTIDE SEQUENCE</scope>
    <source>
        <strain evidence="1">JEL0318</strain>
    </source>
</reference>
<dbReference type="SUPFAM" id="SSF52047">
    <property type="entry name" value="RNI-like"/>
    <property type="match status" value="1"/>
</dbReference>
<organism evidence="1 2">
    <name type="scientific">Rhizophlyctis rosea</name>
    <dbReference type="NCBI Taxonomy" id="64517"/>
    <lineage>
        <taxon>Eukaryota</taxon>
        <taxon>Fungi</taxon>
        <taxon>Fungi incertae sedis</taxon>
        <taxon>Chytridiomycota</taxon>
        <taxon>Chytridiomycota incertae sedis</taxon>
        <taxon>Chytridiomycetes</taxon>
        <taxon>Rhizophlyctidales</taxon>
        <taxon>Rhizophlyctidaceae</taxon>
        <taxon>Rhizophlyctis</taxon>
    </lineage>
</organism>
<dbReference type="AlphaFoldDB" id="A0AAD5SFG1"/>
<sequence length="376" mass="42645">MLDRFPYPVLSQITSYIHPLLHHALIPPTKAFEPLLIVSRAYFHTFAPYYWQHLSLTVDTIPLLHRTLSTDPLLPYHDYITSIHIGEGCADEMLQHMLAWILERVRGARIREFKIEKWEFSCIPMETLKMFVKRHEEIRNVRLGPSSTKLLCSLPNVEHVDLHEACLPCTPLKRVRHLKMSHTCYYPTVDPCECQFVTDMPALRSLDLTVSDFVRGETILKAVGGALEEVRVVSDHPGLIIKAVVEYCPKLKSLKLAPGPFYSVAPPNVRSTHCWKLKDCCPDLEEVVCPDIMFSIAGLESLLECSGLNRFEGSLGWDEVDNFGKGVGLWQKLMDAFGDRFDVSGRTNQIMGHASFRADLIHMLRGSAVAVKDTSF</sequence>
<gene>
    <name evidence="1" type="ORF">HK097_005492</name>
</gene>
<name>A0AAD5SFG1_9FUNG</name>
<proteinExistence type="predicted"/>
<protein>
    <submittedName>
        <fullName evidence="1">Uncharacterized protein</fullName>
    </submittedName>
</protein>
<dbReference type="Proteomes" id="UP001212841">
    <property type="component" value="Unassembled WGS sequence"/>
</dbReference>
<accession>A0AAD5SFG1</accession>
<keyword evidence="2" id="KW-1185">Reference proteome</keyword>
<dbReference type="InterPro" id="IPR032675">
    <property type="entry name" value="LRR_dom_sf"/>
</dbReference>
<comment type="caution">
    <text evidence="1">The sequence shown here is derived from an EMBL/GenBank/DDBJ whole genome shotgun (WGS) entry which is preliminary data.</text>
</comment>